<dbReference type="Gene3D" id="3.10.450.50">
    <property type="match status" value="2"/>
</dbReference>
<dbReference type="AlphaFoldDB" id="A0A0D3KJE1"/>
<organism evidence="1 2">
    <name type="scientific">Emiliania huxleyi (strain CCMP1516)</name>
    <dbReference type="NCBI Taxonomy" id="280463"/>
    <lineage>
        <taxon>Eukaryota</taxon>
        <taxon>Haptista</taxon>
        <taxon>Haptophyta</taxon>
        <taxon>Prymnesiophyceae</taxon>
        <taxon>Isochrysidales</taxon>
        <taxon>Noelaerhabdaceae</taxon>
        <taxon>Emiliania</taxon>
    </lineage>
</organism>
<evidence type="ECO:0000313" key="2">
    <source>
        <dbReference type="Proteomes" id="UP000013827"/>
    </source>
</evidence>
<reference evidence="1" key="2">
    <citation type="submission" date="2024-10" db="UniProtKB">
        <authorList>
            <consortium name="EnsemblProtists"/>
        </authorList>
    </citation>
    <scope>IDENTIFICATION</scope>
</reference>
<evidence type="ECO:0000313" key="1">
    <source>
        <dbReference type="EnsemblProtists" id="EOD35876"/>
    </source>
</evidence>
<dbReference type="SUPFAM" id="SSF54427">
    <property type="entry name" value="NTF2-like"/>
    <property type="match status" value="2"/>
</dbReference>
<dbReference type="GeneID" id="17281147"/>
<dbReference type="KEGG" id="ehx:EMIHUDRAFT_362889"/>
<dbReference type="PaxDb" id="2903-EOD35876"/>
<dbReference type="RefSeq" id="XP_005788305.1">
    <property type="nucleotide sequence ID" value="XM_005788248.1"/>
</dbReference>
<dbReference type="EnsemblProtists" id="EOD35876">
    <property type="protein sequence ID" value="EOD35876"/>
    <property type="gene ID" value="EMIHUDRAFT_362889"/>
</dbReference>
<proteinExistence type="predicted"/>
<dbReference type="InterPro" id="IPR032710">
    <property type="entry name" value="NTF2-like_dom_sf"/>
</dbReference>
<sequence>MLSFTLLTPSLNARPAVLTSAASRASAPHMMAWKSDTSIGSALRSSRDTLGIGQVPSNLIGNVVPTSIGKELTPASVAAPAAVTEAEVLECQAKWANAIASISSVYLEEGDFVAAAGEAAGELYGYGHHNVLFKPTKATKHPFRATGAEAMSYFVGAEAMKNDEFKGEDAGFAINGGKGWSKVVFTNHQIDLNGDTALAMGSYDFTCATTGDVATVEYTFGYKRCADGKPRIHLHHSSVPYSAAPAAVTEAEVLECQAKWANAIASISSVYLEEGDFVAAAGEAAGELYGYGHHNVLFKPTKATKHPFRATGAEAMSYFVGAEAMKNDEFKGEDAGFAINGGKGWSKVVFTNHQIDLNGETATAMGSYDFTCATTGDVATVEYTFGYKRCADGKPRIYLHHSSVPYSA</sequence>
<keyword evidence="2" id="KW-1185">Reference proteome</keyword>
<dbReference type="HOGENOM" id="CLU_701020_0_0_1"/>
<accession>A0A0D3KJE1</accession>
<dbReference type="Proteomes" id="UP000013827">
    <property type="component" value="Unassembled WGS sequence"/>
</dbReference>
<reference evidence="2" key="1">
    <citation type="journal article" date="2013" name="Nature">
        <title>Pan genome of the phytoplankton Emiliania underpins its global distribution.</title>
        <authorList>
            <person name="Read B.A."/>
            <person name="Kegel J."/>
            <person name="Klute M.J."/>
            <person name="Kuo A."/>
            <person name="Lefebvre S.C."/>
            <person name="Maumus F."/>
            <person name="Mayer C."/>
            <person name="Miller J."/>
            <person name="Monier A."/>
            <person name="Salamov A."/>
            <person name="Young J."/>
            <person name="Aguilar M."/>
            <person name="Claverie J.M."/>
            <person name="Frickenhaus S."/>
            <person name="Gonzalez K."/>
            <person name="Herman E.K."/>
            <person name="Lin Y.C."/>
            <person name="Napier J."/>
            <person name="Ogata H."/>
            <person name="Sarno A.F."/>
            <person name="Shmutz J."/>
            <person name="Schroeder D."/>
            <person name="de Vargas C."/>
            <person name="Verret F."/>
            <person name="von Dassow P."/>
            <person name="Valentin K."/>
            <person name="Van de Peer Y."/>
            <person name="Wheeler G."/>
            <person name="Dacks J.B."/>
            <person name="Delwiche C.F."/>
            <person name="Dyhrman S.T."/>
            <person name="Glockner G."/>
            <person name="John U."/>
            <person name="Richards T."/>
            <person name="Worden A.Z."/>
            <person name="Zhang X."/>
            <person name="Grigoriev I.V."/>
            <person name="Allen A.E."/>
            <person name="Bidle K."/>
            <person name="Borodovsky M."/>
            <person name="Bowler C."/>
            <person name="Brownlee C."/>
            <person name="Cock J.M."/>
            <person name="Elias M."/>
            <person name="Gladyshev V.N."/>
            <person name="Groth M."/>
            <person name="Guda C."/>
            <person name="Hadaegh A."/>
            <person name="Iglesias-Rodriguez M.D."/>
            <person name="Jenkins J."/>
            <person name="Jones B.M."/>
            <person name="Lawson T."/>
            <person name="Leese F."/>
            <person name="Lindquist E."/>
            <person name="Lobanov A."/>
            <person name="Lomsadze A."/>
            <person name="Malik S.B."/>
            <person name="Marsh M.E."/>
            <person name="Mackinder L."/>
            <person name="Mock T."/>
            <person name="Mueller-Roeber B."/>
            <person name="Pagarete A."/>
            <person name="Parker M."/>
            <person name="Probert I."/>
            <person name="Quesneville H."/>
            <person name="Raines C."/>
            <person name="Rensing S.A."/>
            <person name="Riano-Pachon D.M."/>
            <person name="Richier S."/>
            <person name="Rokitta S."/>
            <person name="Shiraiwa Y."/>
            <person name="Soanes D.M."/>
            <person name="van der Giezen M."/>
            <person name="Wahlund T.M."/>
            <person name="Williams B."/>
            <person name="Wilson W."/>
            <person name="Wolfe G."/>
            <person name="Wurch L.L."/>
        </authorList>
    </citation>
    <scope>NUCLEOTIDE SEQUENCE</scope>
</reference>
<protein>
    <submittedName>
        <fullName evidence="1">Uncharacterized protein</fullName>
    </submittedName>
</protein>
<name>A0A0D3KJE1_EMIH1</name>
<dbReference type="eggNOG" id="ENOG502QS2G">
    <property type="taxonomic scope" value="Eukaryota"/>
</dbReference>